<dbReference type="Proteomes" id="UP001522868">
    <property type="component" value="Unassembled WGS sequence"/>
</dbReference>
<comment type="caution">
    <text evidence="2">The sequence shown here is derived from an EMBL/GenBank/DDBJ whole genome shotgun (WGS) entry which is preliminary data.</text>
</comment>
<proteinExistence type="predicted"/>
<evidence type="ECO:0000256" key="1">
    <source>
        <dbReference type="SAM" id="Phobius"/>
    </source>
</evidence>
<feature type="transmembrane region" description="Helical" evidence="1">
    <location>
        <begin position="71"/>
        <end position="91"/>
    </location>
</feature>
<keyword evidence="3" id="KW-1185">Reference proteome</keyword>
<feature type="transmembrane region" description="Helical" evidence="1">
    <location>
        <begin position="37"/>
        <end position="59"/>
    </location>
</feature>
<gene>
    <name evidence="2" type="ORF">M1O15_11905</name>
</gene>
<keyword evidence="1" id="KW-0472">Membrane</keyword>
<evidence type="ECO:0000313" key="2">
    <source>
        <dbReference type="EMBL" id="MCK8678089.1"/>
    </source>
</evidence>
<feature type="transmembrane region" description="Helical" evidence="1">
    <location>
        <begin position="6"/>
        <end position="25"/>
    </location>
</feature>
<evidence type="ECO:0008006" key="4">
    <source>
        <dbReference type="Google" id="ProtNLM"/>
    </source>
</evidence>
<dbReference type="RefSeq" id="WP_248633638.1">
    <property type="nucleotide sequence ID" value="NZ_JALPTH010000009.1"/>
</dbReference>
<keyword evidence="1" id="KW-0812">Transmembrane</keyword>
<accession>A0ABT0I9T3</accession>
<keyword evidence="1" id="KW-1133">Transmembrane helix</keyword>
<organism evidence="2 3">
    <name type="scientific">Streptomyces lichenis</name>
    <dbReference type="NCBI Taxonomy" id="2306967"/>
    <lineage>
        <taxon>Bacteria</taxon>
        <taxon>Bacillati</taxon>
        <taxon>Actinomycetota</taxon>
        <taxon>Actinomycetes</taxon>
        <taxon>Kitasatosporales</taxon>
        <taxon>Streptomycetaceae</taxon>
        <taxon>Streptomyces</taxon>
    </lineage>
</organism>
<sequence>MLHGSRAAFAAVAAVSVLVLAFRPLPGLPLKPLLGAAWVGASTLAAWGGWLLFAALAPLGGAEPPSALTVSAYAVEMISGLLLSCVPARLLTARRP</sequence>
<name>A0ABT0I9T3_9ACTN</name>
<dbReference type="EMBL" id="JALPTH010000009">
    <property type="protein sequence ID" value="MCK8678089.1"/>
    <property type="molecule type" value="Genomic_DNA"/>
</dbReference>
<evidence type="ECO:0000313" key="3">
    <source>
        <dbReference type="Proteomes" id="UP001522868"/>
    </source>
</evidence>
<reference evidence="2 3" key="1">
    <citation type="submission" date="2022-04" db="EMBL/GenBank/DDBJ databases">
        <title>Streptomyces sp. nov. LCR6-01 isolated from Lichen of Dirinaria sp.</title>
        <authorList>
            <person name="Kanchanasin P."/>
            <person name="Tanasupawat S."/>
            <person name="Phongsopitanun W."/>
        </authorList>
    </citation>
    <scope>NUCLEOTIDE SEQUENCE [LARGE SCALE GENOMIC DNA]</scope>
    <source>
        <strain evidence="2 3">LCR6-01</strain>
    </source>
</reference>
<protein>
    <recommendedName>
        <fullName evidence="4">Integral membrane protein</fullName>
    </recommendedName>
</protein>